<proteinExistence type="predicted"/>
<dbReference type="AlphaFoldDB" id="A0A9P3GR56"/>
<evidence type="ECO:0000313" key="2">
    <source>
        <dbReference type="EMBL" id="GJF00311.1"/>
    </source>
</evidence>
<evidence type="ECO:0000313" key="3">
    <source>
        <dbReference type="Proteomes" id="UP000703269"/>
    </source>
</evidence>
<dbReference type="EMBL" id="BPQB01000145">
    <property type="protein sequence ID" value="GJF00311.1"/>
    <property type="molecule type" value="Genomic_DNA"/>
</dbReference>
<protein>
    <submittedName>
        <fullName evidence="2">Uncharacterized protein</fullName>
    </submittedName>
</protein>
<evidence type="ECO:0000256" key="1">
    <source>
        <dbReference type="SAM" id="MobiDB-lite"/>
    </source>
</evidence>
<keyword evidence="3" id="KW-1185">Reference proteome</keyword>
<dbReference type="Proteomes" id="UP000703269">
    <property type="component" value="Unassembled WGS sequence"/>
</dbReference>
<reference evidence="2 3" key="1">
    <citation type="submission" date="2021-08" db="EMBL/GenBank/DDBJ databases">
        <title>Draft Genome Sequence of Phanerochaete sordida strain YK-624.</title>
        <authorList>
            <person name="Mori T."/>
            <person name="Dohra H."/>
            <person name="Suzuki T."/>
            <person name="Kawagishi H."/>
            <person name="Hirai H."/>
        </authorList>
    </citation>
    <scope>NUCLEOTIDE SEQUENCE [LARGE SCALE GENOMIC DNA]</scope>
    <source>
        <strain evidence="2 3">YK-624</strain>
    </source>
</reference>
<name>A0A9P3GR56_9APHY</name>
<feature type="region of interest" description="Disordered" evidence="1">
    <location>
        <begin position="48"/>
        <end position="71"/>
    </location>
</feature>
<organism evidence="2 3">
    <name type="scientific">Phanerochaete sordida</name>
    <dbReference type="NCBI Taxonomy" id="48140"/>
    <lineage>
        <taxon>Eukaryota</taxon>
        <taxon>Fungi</taxon>
        <taxon>Dikarya</taxon>
        <taxon>Basidiomycota</taxon>
        <taxon>Agaricomycotina</taxon>
        <taxon>Agaricomycetes</taxon>
        <taxon>Polyporales</taxon>
        <taxon>Phanerochaetaceae</taxon>
        <taxon>Phanerochaete</taxon>
    </lineage>
</organism>
<accession>A0A9P3GR56</accession>
<comment type="caution">
    <text evidence="2">The sequence shown here is derived from an EMBL/GenBank/DDBJ whole genome shotgun (WGS) entry which is preliminary data.</text>
</comment>
<sequence length="245" mass="27527">MAEAMLMRWAKPCSSCERARPQKSKAAQIECALHDAVLRGQYERCARSRTEDGHGVTRSGTSTCAPPDLESYRDTVQRSRAHGKARAQADCAGAEGAGSTQREAELCALRKDAKQKATEAKRKAQAELAYCEAVLKAEAKREHNKPKCSHQQVEHKVDEAWRMAELERAYQEAMMMPELTEEWLRQELKQRAEEVRREAELWFTRKIEAVKAVVAQHEAGDSRVGRDFEGKTAKAAHEAKLKHAG</sequence>
<gene>
    <name evidence="2" type="ORF">PsYK624_165960</name>
</gene>